<proteinExistence type="predicted"/>
<evidence type="ECO:0000259" key="4">
    <source>
        <dbReference type="PROSITE" id="PS50977"/>
    </source>
</evidence>
<evidence type="ECO:0000256" key="2">
    <source>
        <dbReference type="PROSITE-ProRule" id="PRU00335"/>
    </source>
</evidence>
<evidence type="ECO:0000256" key="3">
    <source>
        <dbReference type="SAM" id="MobiDB-lite"/>
    </source>
</evidence>
<feature type="compositionally biased region" description="Polar residues" evidence="3">
    <location>
        <begin position="12"/>
        <end position="24"/>
    </location>
</feature>
<dbReference type="Pfam" id="PF00440">
    <property type="entry name" value="TetR_N"/>
    <property type="match status" value="1"/>
</dbReference>
<dbReference type="GO" id="GO:0003700">
    <property type="term" value="F:DNA-binding transcription factor activity"/>
    <property type="evidence" value="ECO:0007669"/>
    <property type="project" value="TreeGrafter"/>
</dbReference>
<evidence type="ECO:0000313" key="6">
    <source>
        <dbReference type="Proteomes" id="UP000321062"/>
    </source>
</evidence>
<dbReference type="AlphaFoldDB" id="A0A5B9DNR8"/>
<keyword evidence="6" id="KW-1185">Reference proteome</keyword>
<dbReference type="OrthoDB" id="3217159at2"/>
<feature type="region of interest" description="Disordered" evidence="3">
    <location>
        <begin position="1"/>
        <end position="24"/>
    </location>
</feature>
<reference evidence="5 6" key="1">
    <citation type="journal article" date="2015" name="Int. J. Syst. Evol. Microbiol.">
        <title>Youhaiella tibetensis gen. nov., sp. nov., isolated from subsurface sediment.</title>
        <authorList>
            <person name="Wang Y.X."/>
            <person name="Huang F.Q."/>
            <person name="Nogi Y."/>
            <person name="Pang S.J."/>
            <person name="Wang P.K."/>
            <person name="Lv J."/>
        </authorList>
    </citation>
    <scope>NUCLEOTIDE SEQUENCE [LARGE SCALE GENOMIC DNA]</scope>
    <source>
        <strain evidence="6">fig4</strain>
    </source>
</reference>
<gene>
    <name evidence="5" type="ORF">FNA67_13020</name>
</gene>
<dbReference type="InterPro" id="IPR050109">
    <property type="entry name" value="HTH-type_TetR-like_transc_reg"/>
</dbReference>
<dbReference type="Proteomes" id="UP000321062">
    <property type="component" value="Chromosome"/>
</dbReference>
<feature type="domain" description="HTH tetR-type" evidence="4">
    <location>
        <begin position="25"/>
        <end position="83"/>
    </location>
</feature>
<dbReference type="Gene3D" id="1.10.357.10">
    <property type="entry name" value="Tetracycline Repressor, domain 2"/>
    <property type="match status" value="1"/>
</dbReference>
<dbReference type="EMBL" id="CP041690">
    <property type="protein sequence ID" value="QEE21041.1"/>
    <property type="molecule type" value="Genomic_DNA"/>
</dbReference>
<dbReference type="InterPro" id="IPR001647">
    <property type="entry name" value="HTH_TetR"/>
</dbReference>
<dbReference type="RefSeq" id="WP_147656320.1">
    <property type="nucleotide sequence ID" value="NZ_CP041690.1"/>
</dbReference>
<dbReference type="PANTHER" id="PTHR30055:SF226">
    <property type="entry name" value="HTH-TYPE TRANSCRIPTIONAL REGULATOR PKSA"/>
    <property type="match status" value="1"/>
</dbReference>
<feature type="DNA-binding region" description="H-T-H motif" evidence="2">
    <location>
        <begin position="46"/>
        <end position="65"/>
    </location>
</feature>
<sequence>MMRLRSHKRSALMSQAGGSRSMQKARTRGVLLAAAREMLASGGTPNVAEVADRAGISRATAYRYYSSPDVMMHEAVLDGIMAELDTLNLETAEGAAVAVRLETVVDRVIEMVLRNEALFRTYLRSALADGESRGARRTRWIGKAIGDDARRMGEKNARRLTAALSLLTGIETIIVLKDVCRLDEPHIKEVVRWTVKALVEASLKPDGSA</sequence>
<dbReference type="GO" id="GO:0000976">
    <property type="term" value="F:transcription cis-regulatory region binding"/>
    <property type="evidence" value="ECO:0007669"/>
    <property type="project" value="TreeGrafter"/>
</dbReference>
<dbReference type="SUPFAM" id="SSF46689">
    <property type="entry name" value="Homeodomain-like"/>
    <property type="match status" value="1"/>
</dbReference>
<organism evidence="5 6">
    <name type="scientific">Paradevosia tibetensis</name>
    <dbReference type="NCBI Taxonomy" id="1447062"/>
    <lineage>
        <taxon>Bacteria</taxon>
        <taxon>Pseudomonadati</taxon>
        <taxon>Pseudomonadota</taxon>
        <taxon>Alphaproteobacteria</taxon>
        <taxon>Hyphomicrobiales</taxon>
        <taxon>Devosiaceae</taxon>
        <taxon>Paradevosia</taxon>
    </lineage>
</organism>
<evidence type="ECO:0000256" key="1">
    <source>
        <dbReference type="ARBA" id="ARBA00023125"/>
    </source>
</evidence>
<evidence type="ECO:0000313" key="5">
    <source>
        <dbReference type="EMBL" id="QEE21041.1"/>
    </source>
</evidence>
<feature type="compositionally biased region" description="Basic residues" evidence="3">
    <location>
        <begin position="1"/>
        <end position="10"/>
    </location>
</feature>
<keyword evidence="1 2" id="KW-0238">DNA-binding</keyword>
<dbReference type="PROSITE" id="PS50977">
    <property type="entry name" value="HTH_TETR_2"/>
    <property type="match status" value="1"/>
</dbReference>
<dbReference type="InterPro" id="IPR009057">
    <property type="entry name" value="Homeodomain-like_sf"/>
</dbReference>
<dbReference type="PANTHER" id="PTHR30055">
    <property type="entry name" value="HTH-TYPE TRANSCRIPTIONAL REGULATOR RUTR"/>
    <property type="match status" value="1"/>
</dbReference>
<protein>
    <submittedName>
        <fullName evidence="5">TetR/AcrR family transcriptional regulator</fullName>
    </submittedName>
</protein>
<dbReference type="KEGG" id="yti:FNA67_13020"/>
<name>A0A5B9DNR8_9HYPH</name>
<accession>A0A5B9DNR8</accession>